<reference evidence="2 3" key="1">
    <citation type="submission" date="2021-06" db="EMBL/GenBank/DDBJ databases">
        <authorList>
            <person name="Palmer J.M."/>
        </authorList>
    </citation>
    <scope>NUCLEOTIDE SEQUENCE [LARGE SCALE GENOMIC DNA]</scope>
    <source>
        <strain evidence="2 3">CL_MEX2019</strain>
        <tissue evidence="2">Muscle</tissue>
    </source>
</reference>
<evidence type="ECO:0000256" key="1">
    <source>
        <dbReference type="SAM" id="MobiDB-lite"/>
    </source>
</evidence>
<sequence>MRVASANDGSRSLCKAKPENHFLSHCSIDQQVEQRCAAHGKESRKAASWTGRWKTVWRCLGSRVAMSALCWFIWSAARSFGPRQSPATAPLCRRLLGPGSADRRNISSKRQMDHLERTASNYRQNVSSDLKTVE</sequence>
<evidence type="ECO:0000313" key="3">
    <source>
        <dbReference type="Proteomes" id="UP001352852"/>
    </source>
</evidence>
<name>A0ABU7EFB0_9TELE</name>
<protein>
    <submittedName>
        <fullName evidence="2">Uncharacterized protein</fullName>
    </submittedName>
</protein>
<dbReference type="Proteomes" id="UP001352852">
    <property type="component" value="Unassembled WGS sequence"/>
</dbReference>
<feature type="region of interest" description="Disordered" evidence="1">
    <location>
        <begin position="97"/>
        <end position="118"/>
    </location>
</feature>
<proteinExistence type="predicted"/>
<comment type="caution">
    <text evidence="2">The sequence shown here is derived from an EMBL/GenBank/DDBJ whole genome shotgun (WGS) entry which is preliminary data.</text>
</comment>
<accession>A0ABU7EFB0</accession>
<dbReference type="EMBL" id="JAHUTJ010053362">
    <property type="protein sequence ID" value="MED6285451.1"/>
    <property type="molecule type" value="Genomic_DNA"/>
</dbReference>
<feature type="compositionally biased region" description="Basic and acidic residues" evidence="1">
    <location>
        <begin position="101"/>
        <end position="117"/>
    </location>
</feature>
<organism evidence="2 3">
    <name type="scientific">Characodon lateralis</name>
    <dbReference type="NCBI Taxonomy" id="208331"/>
    <lineage>
        <taxon>Eukaryota</taxon>
        <taxon>Metazoa</taxon>
        <taxon>Chordata</taxon>
        <taxon>Craniata</taxon>
        <taxon>Vertebrata</taxon>
        <taxon>Euteleostomi</taxon>
        <taxon>Actinopterygii</taxon>
        <taxon>Neopterygii</taxon>
        <taxon>Teleostei</taxon>
        <taxon>Neoteleostei</taxon>
        <taxon>Acanthomorphata</taxon>
        <taxon>Ovalentaria</taxon>
        <taxon>Atherinomorphae</taxon>
        <taxon>Cyprinodontiformes</taxon>
        <taxon>Goodeidae</taxon>
        <taxon>Characodon</taxon>
    </lineage>
</organism>
<evidence type="ECO:0000313" key="2">
    <source>
        <dbReference type="EMBL" id="MED6285451.1"/>
    </source>
</evidence>
<keyword evidence="3" id="KW-1185">Reference proteome</keyword>
<gene>
    <name evidence="2" type="ORF">CHARACLAT_029487</name>
</gene>